<proteinExistence type="predicted"/>
<dbReference type="EMBL" id="CAJNBK010000003">
    <property type="protein sequence ID" value="CAE6723180.1"/>
    <property type="molecule type" value="Genomic_DNA"/>
</dbReference>
<evidence type="ECO:0008006" key="3">
    <source>
        <dbReference type="Google" id="ProtNLM"/>
    </source>
</evidence>
<comment type="caution">
    <text evidence="1">The sequence shown here is derived from an EMBL/GenBank/DDBJ whole genome shotgun (WGS) entry which is preliminary data.</text>
</comment>
<accession>A0ABM8QYI1</accession>
<gene>
    <name evidence="1" type="ORF">R69888_01709</name>
</gene>
<protein>
    <recommendedName>
        <fullName evidence="3">DUF2783 domain-containing protein</fullName>
    </recommendedName>
</protein>
<reference evidence="1 2" key="1">
    <citation type="submission" date="2021-02" db="EMBL/GenBank/DDBJ databases">
        <authorList>
            <person name="Vanwijnsberghe S."/>
        </authorList>
    </citation>
    <scope>NUCLEOTIDE SEQUENCE [LARGE SCALE GENOMIC DNA]</scope>
    <source>
        <strain evidence="1 2">LMG 31837</strain>
    </source>
</reference>
<evidence type="ECO:0000313" key="1">
    <source>
        <dbReference type="EMBL" id="CAE6723180.1"/>
    </source>
</evidence>
<organism evidence="1 2">
    <name type="scientific">Paraburkholderia haematera</name>
    <dbReference type="NCBI Taxonomy" id="2793077"/>
    <lineage>
        <taxon>Bacteria</taxon>
        <taxon>Pseudomonadati</taxon>
        <taxon>Pseudomonadota</taxon>
        <taxon>Betaproteobacteria</taxon>
        <taxon>Burkholderiales</taxon>
        <taxon>Burkholderiaceae</taxon>
        <taxon>Paraburkholderia</taxon>
    </lineage>
</organism>
<dbReference type="Proteomes" id="UP000672526">
    <property type="component" value="Unassembled WGS sequence"/>
</dbReference>
<sequence length="56" mass="6086">MTDSELDLVYTTLCKTLTAEGEAQAPLYLARLALLSMTELGDTQRALSLIEAAKLQ</sequence>
<name>A0ABM8QYI1_9BURK</name>
<keyword evidence="2" id="KW-1185">Reference proteome</keyword>
<dbReference type="RefSeq" id="WP_183082141.1">
    <property type="nucleotide sequence ID" value="NZ_CAJNBK010000003.1"/>
</dbReference>
<evidence type="ECO:0000313" key="2">
    <source>
        <dbReference type="Proteomes" id="UP000672526"/>
    </source>
</evidence>